<dbReference type="PROSITE" id="PS51285">
    <property type="entry name" value="AGC_KINASE_CTER"/>
    <property type="match status" value="1"/>
</dbReference>
<evidence type="ECO:0000256" key="5">
    <source>
        <dbReference type="ARBA" id="ARBA00022777"/>
    </source>
</evidence>
<dbReference type="Proteomes" id="UP000095023">
    <property type="component" value="Unassembled WGS sequence"/>
</dbReference>
<dbReference type="PANTHER" id="PTHR24351">
    <property type="entry name" value="RIBOSOMAL PROTEIN S6 KINASE"/>
    <property type="match status" value="1"/>
</dbReference>
<organism evidence="9 10">
    <name type="scientific">Tortispora caseinolytica NRRL Y-17796</name>
    <dbReference type="NCBI Taxonomy" id="767744"/>
    <lineage>
        <taxon>Eukaryota</taxon>
        <taxon>Fungi</taxon>
        <taxon>Dikarya</taxon>
        <taxon>Ascomycota</taxon>
        <taxon>Saccharomycotina</taxon>
        <taxon>Trigonopsidomycetes</taxon>
        <taxon>Trigonopsidales</taxon>
        <taxon>Trigonopsidaceae</taxon>
        <taxon>Tortispora</taxon>
    </lineage>
</organism>
<keyword evidence="1" id="KW-0723">Serine/threonine-protein kinase</keyword>
<dbReference type="GO" id="GO:0038202">
    <property type="term" value="P:TORC1 signaling"/>
    <property type="evidence" value="ECO:0007669"/>
    <property type="project" value="EnsemblFungi"/>
</dbReference>
<accession>A0A1E4T9W0</accession>
<dbReference type="OrthoDB" id="63267at2759"/>
<evidence type="ECO:0000313" key="10">
    <source>
        <dbReference type="Proteomes" id="UP000095023"/>
    </source>
</evidence>
<evidence type="ECO:0000256" key="1">
    <source>
        <dbReference type="ARBA" id="ARBA00022527"/>
    </source>
</evidence>
<keyword evidence="10" id="KW-1185">Reference proteome</keyword>
<dbReference type="Pfam" id="PF00069">
    <property type="entry name" value="Pkinase"/>
    <property type="match status" value="1"/>
</dbReference>
<evidence type="ECO:0000256" key="2">
    <source>
        <dbReference type="ARBA" id="ARBA00022553"/>
    </source>
</evidence>
<dbReference type="InterPro" id="IPR000719">
    <property type="entry name" value="Prot_kinase_dom"/>
</dbReference>
<dbReference type="PROSITE" id="PS50011">
    <property type="entry name" value="PROTEIN_KINASE_DOM"/>
    <property type="match status" value="1"/>
</dbReference>
<dbReference type="CDD" id="cd05123">
    <property type="entry name" value="STKc_AGC"/>
    <property type="match status" value="1"/>
</dbReference>
<dbReference type="GO" id="GO:0004711">
    <property type="term" value="F:ribosomal protein S6 kinase activity"/>
    <property type="evidence" value="ECO:0007669"/>
    <property type="project" value="EnsemblFungi"/>
</dbReference>
<keyword evidence="3" id="KW-0808">Transferase</keyword>
<name>A0A1E4T9W0_9ASCO</name>
<dbReference type="Gene3D" id="1.10.510.10">
    <property type="entry name" value="Transferase(Phosphotransferase) domain 1"/>
    <property type="match status" value="1"/>
</dbReference>
<evidence type="ECO:0000259" key="8">
    <source>
        <dbReference type="PROSITE" id="PS51285"/>
    </source>
</evidence>
<dbReference type="GO" id="GO:0005524">
    <property type="term" value="F:ATP binding"/>
    <property type="evidence" value="ECO:0007669"/>
    <property type="project" value="UniProtKB-KW"/>
</dbReference>
<evidence type="ECO:0000256" key="3">
    <source>
        <dbReference type="ARBA" id="ARBA00022679"/>
    </source>
</evidence>
<feature type="domain" description="Protein kinase" evidence="7">
    <location>
        <begin position="36"/>
        <end position="295"/>
    </location>
</feature>
<evidence type="ECO:0000259" key="7">
    <source>
        <dbReference type="PROSITE" id="PS50011"/>
    </source>
</evidence>
<gene>
    <name evidence="9" type="ORF">CANCADRAFT_20311</name>
</gene>
<sequence length="339" mass="38450">ARLGTSYEVPIATRNSYVSARAEQDGLPNKPRPEDFQPIRVLGRGAYGKVLLVKEKTTNRLFAQKQLKKATMVVQKHTYEQTKNERAILESVRHPFIVKLYYALQDEAKLYLILEYAQGGELFTHLIQQRLFTESVASFYIAELVLALTHLHLNVGVVYRDLKPENCLLDRHGHLVLTDFGLSKIPEDGEQCGTILGTAEYIAPEVLLGEPYDSAVDWWSLGAVTFDLLTGSPPFTGNNYSKIIEKITKSKLVLPFHLSPYAKDFVTRLLRKDPRKRLGGCMPADLDKIKKHKFFRKVDFYALEHDYRSITPPIVPIITDPALAENFSDEFTSMPLISP</sequence>
<evidence type="ECO:0000256" key="6">
    <source>
        <dbReference type="ARBA" id="ARBA00022840"/>
    </source>
</evidence>
<dbReference type="Gene3D" id="3.30.200.20">
    <property type="entry name" value="Phosphorylase Kinase, domain 1"/>
    <property type="match status" value="1"/>
</dbReference>
<keyword evidence="2" id="KW-0597">Phosphoprotein</keyword>
<proteinExistence type="predicted"/>
<dbReference type="InterPro" id="IPR011009">
    <property type="entry name" value="Kinase-like_dom_sf"/>
</dbReference>
<keyword evidence="5" id="KW-0418">Kinase</keyword>
<dbReference type="AlphaFoldDB" id="A0A1E4T9W0"/>
<dbReference type="EMBL" id="KV453843">
    <property type="protein sequence ID" value="ODV88540.1"/>
    <property type="molecule type" value="Genomic_DNA"/>
</dbReference>
<dbReference type="InterPro" id="IPR045270">
    <property type="entry name" value="STKc_AGC"/>
</dbReference>
<evidence type="ECO:0008006" key="11">
    <source>
        <dbReference type="Google" id="ProtNLM"/>
    </source>
</evidence>
<dbReference type="InterPro" id="IPR000961">
    <property type="entry name" value="AGC-kinase_C"/>
</dbReference>
<dbReference type="SUPFAM" id="SSF56112">
    <property type="entry name" value="Protein kinase-like (PK-like)"/>
    <property type="match status" value="1"/>
</dbReference>
<protein>
    <recommendedName>
        <fullName evidence="11">Protein kinase domain-containing protein</fullName>
    </recommendedName>
</protein>
<feature type="non-terminal residue" evidence="9">
    <location>
        <position position="339"/>
    </location>
</feature>
<keyword evidence="4" id="KW-0547">Nucleotide-binding</keyword>
<dbReference type="InterPro" id="IPR008271">
    <property type="entry name" value="Ser/Thr_kinase_AS"/>
</dbReference>
<feature type="domain" description="AGC-kinase C-terminal" evidence="8">
    <location>
        <begin position="296"/>
        <end position="339"/>
    </location>
</feature>
<dbReference type="FunFam" id="3.30.200.20:FF:000042">
    <property type="entry name" value="Aurora kinase A"/>
    <property type="match status" value="1"/>
</dbReference>
<dbReference type="PROSITE" id="PS00108">
    <property type="entry name" value="PROTEIN_KINASE_ST"/>
    <property type="match status" value="1"/>
</dbReference>
<feature type="non-terminal residue" evidence="9">
    <location>
        <position position="1"/>
    </location>
</feature>
<reference evidence="10" key="1">
    <citation type="submission" date="2016-02" db="EMBL/GenBank/DDBJ databases">
        <title>Comparative genomics of biotechnologically important yeasts.</title>
        <authorList>
            <consortium name="DOE Joint Genome Institute"/>
            <person name="Riley R."/>
            <person name="Haridas S."/>
            <person name="Wolfe K.H."/>
            <person name="Lopes M.R."/>
            <person name="Hittinger C.T."/>
            <person name="Goker M."/>
            <person name="Salamov A."/>
            <person name="Wisecaver J."/>
            <person name="Long T.M."/>
            <person name="Aerts A.L."/>
            <person name="Barry K."/>
            <person name="Choi C."/>
            <person name="Clum A."/>
            <person name="Coughlan A.Y."/>
            <person name="Deshpande S."/>
            <person name="Douglass A.P."/>
            <person name="Hanson S.J."/>
            <person name="Klenk H.-P."/>
            <person name="Labutti K."/>
            <person name="Lapidus A."/>
            <person name="Lindquist E."/>
            <person name="Lipzen A."/>
            <person name="Meier-Kolthoff J.P."/>
            <person name="Ohm R.A."/>
            <person name="Otillar R.P."/>
            <person name="Pangilinan J."/>
            <person name="Peng Y."/>
            <person name="Rokas A."/>
            <person name="Rosa C.A."/>
            <person name="Scheuner C."/>
            <person name="Sibirny A.A."/>
            <person name="Slot J.C."/>
            <person name="Stielow J.B."/>
            <person name="Sun H."/>
            <person name="Kurtzman C.P."/>
            <person name="Blackwell M."/>
            <person name="Jeffries T.W."/>
            <person name="Grigoriev I.V."/>
        </authorList>
    </citation>
    <scope>NUCLEOTIDE SEQUENCE [LARGE SCALE GENOMIC DNA]</scope>
    <source>
        <strain evidence="10">NRRL Y-17796</strain>
    </source>
</reference>
<evidence type="ECO:0000313" key="9">
    <source>
        <dbReference type="EMBL" id="ODV88540.1"/>
    </source>
</evidence>
<dbReference type="FunFam" id="1.10.510.10:FF:000048">
    <property type="entry name" value="Protein kinase C"/>
    <property type="match status" value="1"/>
</dbReference>
<evidence type="ECO:0000256" key="4">
    <source>
        <dbReference type="ARBA" id="ARBA00022741"/>
    </source>
</evidence>
<dbReference type="SMART" id="SM00220">
    <property type="entry name" value="S_TKc"/>
    <property type="match status" value="1"/>
</dbReference>
<keyword evidence="6" id="KW-0067">ATP-binding</keyword>